<evidence type="ECO:0000256" key="1">
    <source>
        <dbReference type="SAM" id="MobiDB-lite"/>
    </source>
</evidence>
<dbReference type="HOGENOM" id="CLU_455695_0_0_1"/>
<dbReference type="eggNOG" id="ENOG502TABT">
    <property type="taxonomic scope" value="Eukaryota"/>
</dbReference>
<name>R9P934_PSEHS</name>
<feature type="region of interest" description="Disordered" evidence="1">
    <location>
        <begin position="541"/>
        <end position="562"/>
    </location>
</feature>
<proteinExistence type="predicted"/>
<dbReference type="EMBL" id="DF238814">
    <property type="protein sequence ID" value="GAC97888.1"/>
    <property type="molecule type" value="Genomic_DNA"/>
</dbReference>
<protein>
    <submittedName>
        <fullName evidence="2">Uncharacterized protein</fullName>
    </submittedName>
</protein>
<gene>
    <name evidence="2" type="ORF">PHSY_005476</name>
</gene>
<evidence type="ECO:0000313" key="2">
    <source>
        <dbReference type="EMBL" id="GAC97888.1"/>
    </source>
</evidence>
<dbReference type="GeneID" id="24110754"/>
<feature type="compositionally biased region" description="Low complexity" evidence="1">
    <location>
        <begin position="1"/>
        <end position="25"/>
    </location>
</feature>
<feature type="region of interest" description="Disordered" evidence="1">
    <location>
        <begin position="1"/>
        <end position="31"/>
    </location>
</feature>
<organism evidence="2 3">
    <name type="scientific">Pseudozyma hubeiensis (strain SY62)</name>
    <name type="common">Yeast</name>
    <dbReference type="NCBI Taxonomy" id="1305764"/>
    <lineage>
        <taxon>Eukaryota</taxon>
        <taxon>Fungi</taxon>
        <taxon>Dikarya</taxon>
        <taxon>Basidiomycota</taxon>
        <taxon>Ustilaginomycotina</taxon>
        <taxon>Ustilaginomycetes</taxon>
        <taxon>Ustilaginales</taxon>
        <taxon>Ustilaginaceae</taxon>
        <taxon>Pseudozyma</taxon>
    </lineage>
</organism>
<sequence length="599" mass="64973">MSVTTRPRSSTTQRPSTSPITPTSRTHFRPLRYQTKEELDRFFGTTSQQKREQRLRVREADGSVFFDAIEKDEWQHLLTTAPEVEGGRRRSSVGTSLTLNSPLTLDCERRCSVGDASPARFEFESGEGEREVERVRRRKRSNSVGRRVDDALPNWNAPVFKRRQSSDGLGWSPRQSSFDAGEVGEDRIRIARLPLSRRKLDQETMDQAFGSSTFAVDPLSDITNRVIRPNKPSTLSITTTTAVDPNTIDTSIASPISSTPPQSPLSLAPRGERRGTFGALSADPPPPQVLSARWGDLLLGNTPPSSAAIEFLNSPTPTTTTYNRSAGAVGKSRSVRHVASLDDISRCVTSAEDRTLGDARRTGRQRYHSAEGELLRPARSVASLRDTSTFTTSRELVDGVSIRIRKASHSSEGSSSASDGVFTSLVPRRGAKRLEKKRQATMLLVDTESSPASTVRSLASMRDPITGIVDPPSSTLHASLPPISLPIVSAPKRSNAGLGTGPSVYLGIDIPCASIHLHSDPEDNIEPALALTLTNRELRRKLKKKSSTSANTGEEGKARSSIMLSRVETDGGASGGVGAREAGAFAKGSSRWWSSILHG</sequence>
<reference evidence="3" key="1">
    <citation type="journal article" date="2013" name="Genome Announc.">
        <title>Draft genome sequence of the basidiomycetous yeast-like fungus Pseudozyma hubeiensis SY62, which produces an abundant amount of the biosurfactant mannosylerythritol lipids.</title>
        <authorList>
            <person name="Konishi M."/>
            <person name="Hatada Y."/>
            <person name="Horiuchi J."/>
        </authorList>
    </citation>
    <scope>NUCLEOTIDE SEQUENCE [LARGE SCALE GENOMIC DNA]</scope>
    <source>
        <strain evidence="3">SY62</strain>
    </source>
</reference>
<dbReference type="Proteomes" id="UP000014071">
    <property type="component" value="Unassembled WGS sequence"/>
</dbReference>
<keyword evidence="3" id="KW-1185">Reference proteome</keyword>
<dbReference type="OrthoDB" id="2546609at2759"/>
<evidence type="ECO:0000313" key="3">
    <source>
        <dbReference type="Proteomes" id="UP000014071"/>
    </source>
</evidence>
<feature type="region of interest" description="Disordered" evidence="1">
    <location>
        <begin position="246"/>
        <end position="292"/>
    </location>
</feature>
<dbReference type="RefSeq" id="XP_012191475.1">
    <property type="nucleotide sequence ID" value="XM_012336085.1"/>
</dbReference>
<dbReference type="AlphaFoldDB" id="R9P934"/>
<accession>R9P934</accession>
<feature type="compositionally biased region" description="Low complexity" evidence="1">
    <location>
        <begin position="250"/>
        <end position="269"/>
    </location>
</feature>